<evidence type="ECO:0000256" key="1">
    <source>
        <dbReference type="ARBA" id="ARBA00004123"/>
    </source>
</evidence>
<dbReference type="AlphaFoldDB" id="A0A090LNA9"/>
<dbReference type="WormBase" id="SRAE_2000367200">
    <property type="protein sequence ID" value="SRP11071"/>
    <property type="gene ID" value="WBGene00263897"/>
</dbReference>
<comment type="subcellular location">
    <subcellularLocation>
        <location evidence="1">Nucleus</location>
    </subcellularLocation>
</comment>
<dbReference type="STRING" id="34506.A0A090LNA9"/>
<feature type="region of interest" description="Disordered" evidence="3">
    <location>
        <begin position="245"/>
        <end position="334"/>
    </location>
</feature>
<gene>
    <name evidence="5 7 8" type="ORF">SRAE_2000367200</name>
</gene>
<keyword evidence="2" id="KW-0539">Nucleus</keyword>
<dbReference type="Pfam" id="PF08585">
    <property type="entry name" value="RMI1_N_C"/>
    <property type="match status" value="1"/>
</dbReference>
<feature type="compositionally biased region" description="Polar residues" evidence="3">
    <location>
        <begin position="269"/>
        <end position="296"/>
    </location>
</feature>
<dbReference type="OrthoDB" id="434939at2759"/>
<evidence type="ECO:0000313" key="5">
    <source>
        <dbReference type="EMBL" id="CEF69020.1"/>
    </source>
</evidence>
<dbReference type="GO" id="GO:0005634">
    <property type="term" value="C:nucleus"/>
    <property type="evidence" value="ECO:0007669"/>
    <property type="project" value="UniProtKB-SubCell"/>
</dbReference>
<dbReference type="RefSeq" id="XP_024508220.1">
    <property type="nucleotide sequence ID" value="XM_024654893.1"/>
</dbReference>
<feature type="compositionally biased region" description="Polar residues" evidence="3">
    <location>
        <begin position="215"/>
        <end position="228"/>
    </location>
</feature>
<dbReference type="SMART" id="SM01161">
    <property type="entry name" value="DUF1767"/>
    <property type="match status" value="1"/>
</dbReference>
<evidence type="ECO:0000256" key="2">
    <source>
        <dbReference type="ARBA" id="ARBA00023242"/>
    </source>
</evidence>
<feature type="region of interest" description="Disordered" evidence="3">
    <location>
        <begin position="207"/>
        <end position="231"/>
    </location>
</feature>
<accession>A0A090LNA9</accession>
<dbReference type="Proteomes" id="UP000035682">
    <property type="component" value="Unplaced"/>
</dbReference>
<proteinExistence type="predicted"/>
<dbReference type="GeneID" id="36381390"/>
<keyword evidence="6" id="KW-1185">Reference proteome</keyword>
<evidence type="ECO:0000313" key="7">
    <source>
        <dbReference type="WBParaSite" id="SRAE_2000367200.1"/>
    </source>
</evidence>
<reference evidence="5 6" key="1">
    <citation type="submission" date="2014-09" db="EMBL/GenBank/DDBJ databases">
        <authorList>
            <person name="Martin A.A."/>
        </authorList>
    </citation>
    <scope>NUCLEOTIDE SEQUENCE</scope>
    <source>
        <strain evidence="6">ED321</strain>
        <strain evidence="5">ED321 Heterogonic</strain>
    </source>
</reference>
<evidence type="ECO:0000256" key="3">
    <source>
        <dbReference type="SAM" id="MobiDB-lite"/>
    </source>
</evidence>
<dbReference type="PANTHER" id="PTHR13681">
    <property type="entry name" value="SURVIVAL OF MOTOR NEURON-RELATED-SPLICING FACTOR 30-RELATED"/>
    <property type="match status" value="1"/>
</dbReference>
<dbReference type="CTD" id="36381390"/>
<dbReference type="WBParaSite" id="SRAE_2000367200.1">
    <property type="protein sequence ID" value="SRAE_2000367200.1"/>
    <property type="gene ID" value="WBGene00263897"/>
</dbReference>
<sequence>MNITEFKKNGWGIDEDLLKKFLDEEEIENKDIIDIIQDTDIKLYGKPILTNALDRQKGFMNGPVVLQLVKFKNVSHSQDGFNNVNGINFKFLKKISSNTPPGTKVLFKEKITFSDGLLLLSDDNIKVLGGNVEKLINRWKMDKIAISGITNLKNNGVPRWIPFSKTQQFKNDQKNEIDYVKKNNALQSGMNNMKNEKTMTTNKKTFKNQKVKSNESQNIRNKNTNNIKSEPFDNEAVGRKVFVNNSHTTNRNNDVSRKTYVNNKREFDTNNGKSNNYNENDTKNMPFSSTNVNNQMRGNFSNTRGGNRGRSRGGNRGRYRGGNIDSRGKSTNIS</sequence>
<feature type="domain" description="RecQ mediated genome instability protein 1 OB-fold" evidence="4">
    <location>
        <begin position="78"/>
        <end position="140"/>
    </location>
</feature>
<organism evidence="5">
    <name type="scientific">Strongyloides ratti</name>
    <name type="common">Parasitic roundworm</name>
    <dbReference type="NCBI Taxonomy" id="34506"/>
    <lineage>
        <taxon>Eukaryota</taxon>
        <taxon>Metazoa</taxon>
        <taxon>Ecdysozoa</taxon>
        <taxon>Nematoda</taxon>
        <taxon>Chromadorea</taxon>
        <taxon>Rhabditida</taxon>
        <taxon>Tylenchina</taxon>
        <taxon>Panagrolaimomorpha</taxon>
        <taxon>Strongyloidoidea</taxon>
        <taxon>Strongyloididae</taxon>
        <taxon>Strongyloides</taxon>
    </lineage>
</organism>
<dbReference type="Gene3D" id="2.40.50.770">
    <property type="entry name" value="RecQ-mediated genome instability protein Rmi1, C-terminal domain"/>
    <property type="match status" value="1"/>
</dbReference>
<dbReference type="PANTHER" id="PTHR13681:SF24">
    <property type="entry name" value="TUDOR DOMAIN-CONTAINING PROTEIN 3"/>
    <property type="match status" value="1"/>
</dbReference>
<evidence type="ECO:0000313" key="6">
    <source>
        <dbReference type="Proteomes" id="UP000035682"/>
    </source>
</evidence>
<evidence type="ECO:0000259" key="4">
    <source>
        <dbReference type="Pfam" id="PF08585"/>
    </source>
</evidence>
<evidence type="ECO:0000313" key="8">
    <source>
        <dbReference type="WormBase" id="SRAE_2000367200"/>
    </source>
</evidence>
<dbReference type="InterPro" id="IPR013894">
    <property type="entry name" value="RMI1_OB"/>
</dbReference>
<name>A0A090LNA9_STRRB</name>
<dbReference type="EMBL" id="LN609529">
    <property type="protein sequence ID" value="CEF69020.1"/>
    <property type="molecule type" value="Genomic_DNA"/>
</dbReference>
<reference evidence="7" key="2">
    <citation type="submission" date="2020-12" db="UniProtKB">
        <authorList>
            <consortium name="WormBaseParasite"/>
        </authorList>
    </citation>
    <scope>IDENTIFICATION</scope>
</reference>
<dbReference type="InterPro" id="IPR042470">
    <property type="entry name" value="RMI1_N_C_sf"/>
</dbReference>
<feature type="compositionally biased region" description="Basic residues" evidence="3">
    <location>
        <begin position="307"/>
        <end position="319"/>
    </location>
</feature>
<protein>
    <submittedName>
        <fullName evidence="5 7">RE01471p</fullName>
    </submittedName>
</protein>